<feature type="region of interest" description="Disordered" evidence="1">
    <location>
        <begin position="58"/>
        <end position="85"/>
    </location>
</feature>
<dbReference type="AlphaFoldDB" id="A0A8X7SHJ4"/>
<evidence type="ECO:0000256" key="1">
    <source>
        <dbReference type="SAM" id="MobiDB-lite"/>
    </source>
</evidence>
<name>A0A8X7SHJ4_BRACI</name>
<accession>A0A8X7SHJ4</accession>
<feature type="region of interest" description="Disordered" evidence="1">
    <location>
        <begin position="119"/>
        <end position="151"/>
    </location>
</feature>
<dbReference type="EMBL" id="JAAMPC010000006">
    <property type="protein sequence ID" value="KAG2306596.1"/>
    <property type="molecule type" value="Genomic_DNA"/>
</dbReference>
<proteinExistence type="predicted"/>
<protein>
    <submittedName>
        <fullName evidence="2">Uncharacterized protein</fullName>
    </submittedName>
</protein>
<evidence type="ECO:0000313" key="3">
    <source>
        <dbReference type="Proteomes" id="UP000886595"/>
    </source>
</evidence>
<gene>
    <name evidence="2" type="ORF">Bca52824_026344</name>
</gene>
<reference evidence="2 3" key="1">
    <citation type="submission" date="2020-02" db="EMBL/GenBank/DDBJ databases">
        <authorList>
            <person name="Ma Q."/>
            <person name="Huang Y."/>
            <person name="Song X."/>
            <person name="Pei D."/>
        </authorList>
    </citation>
    <scope>NUCLEOTIDE SEQUENCE [LARGE SCALE GENOMIC DNA]</scope>
    <source>
        <strain evidence="2">Sxm20200214</strain>
        <tissue evidence="2">Leaf</tissue>
    </source>
</reference>
<feature type="compositionally biased region" description="Polar residues" evidence="1">
    <location>
        <begin position="68"/>
        <end position="83"/>
    </location>
</feature>
<organism evidence="2 3">
    <name type="scientific">Brassica carinata</name>
    <name type="common">Ethiopian mustard</name>
    <name type="synonym">Abyssinian cabbage</name>
    <dbReference type="NCBI Taxonomy" id="52824"/>
    <lineage>
        <taxon>Eukaryota</taxon>
        <taxon>Viridiplantae</taxon>
        <taxon>Streptophyta</taxon>
        <taxon>Embryophyta</taxon>
        <taxon>Tracheophyta</taxon>
        <taxon>Spermatophyta</taxon>
        <taxon>Magnoliopsida</taxon>
        <taxon>eudicotyledons</taxon>
        <taxon>Gunneridae</taxon>
        <taxon>Pentapetalae</taxon>
        <taxon>rosids</taxon>
        <taxon>malvids</taxon>
        <taxon>Brassicales</taxon>
        <taxon>Brassicaceae</taxon>
        <taxon>Brassiceae</taxon>
        <taxon>Brassica</taxon>
    </lineage>
</organism>
<dbReference type="OrthoDB" id="10447210at2759"/>
<evidence type="ECO:0000313" key="2">
    <source>
        <dbReference type="EMBL" id="KAG2306596.1"/>
    </source>
</evidence>
<comment type="caution">
    <text evidence="2">The sequence shown here is derived from an EMBL/GenBank/DDBJ whole genome shotgun (WGS) entry which is preliminary data.</text>
</comment>
<keyword evidence="3" id="KW-1185">Reference proteome</keyword>
<dbReference type="Proteomes" id="UP000886595">
    <property type="component" value="Unassembled WGS sequence"/>
</dbReference>
<sequence length="285" mass="30845">MLNVAETIRVSGLASKVSALEAAVSSLQGIEGNSETAYESRFDSYNRMLSNLLAGMQNTFAGQGGGQNPQSHDPAPSNSTANRQGPADAIRRVLASLDEESAGAEGVHIEPMPELHHKEAAPQGDLNNSSSYVDPLINPTDHRDLDESDSEDIQASDNLVECPSFSIGLTQDGTSDNVVNAQPIEFVLPEEIGAAIPAQPRKSKRPKTVPTAYSDFQCDPKIVVQYTLLPELETLFADVHKRVLAMETVNLSAHISVSATEFLDIAFRRQHMPTKATQWLKLITP</sequence>